<evidence type="ECO:0000256" key="1">
    <source>
        <dbReference type="ARBA" id="ARBA00022578"/>
    </source>
</evidence>
<evidence type="ECO:0000313" key="6">
    <source>
        <dbReference type="EMBL" id="QIW12394.1"/>
    </source>
</evidence>
<dbReference type="NCBIfam" id="NF033587">
    <property type="entry name" value="transpos_IS6"/>
    <property type="match status" value="1"/>
</dbReference>
<keyword evidence="2" id="KW-0238">DNA-binding</keyword>
<proteinExistence type="predicted"/>
<organism evidence="6 7">
    <name type="scientific">Francisella adeliensis</name>
    <dbReference type="NCBI Taxonomy" id="2007306"/>
    <lineage>
        <taxon>Bacteria</taxon>
        <taxon>Pseudomonadati</taxon>
        <taxon>Pseudomonadota</taxon>
        <taxon>Gammaproteobacteria</taxon>
        <taxon>Thiotrichales</taxon>
        <taxon>Francisellaceae</taxon>
        <taxon>Francisella</taxon>
    </lineage>
</organism>
<dbReference type="Proteomes" id="UP000681131">
    <property type="component" value="Chromosome"/>
</dbReference>
<evidence type="ECO:0000256" key="3">
    <source>
        <dbReference type="ARBA" id="ARBA00023172"/>
    </source>
</evidence>
<evidence type="ECO:0000313" key="7">
    <source>
        <dbReference type="Proteomes" id="UP000681131"/>
    </source>
</evidence>
<keyword evidence="1" id="KW-0815">Transposition</keyword>
<accession>A0ABX6KE75</accession>
<dbReference type="InterPro" id="IPR052183">
    <property type="entry name" value="IS_Transposase"/>
</dbReference>
<evidence type="ECO:0000259" key="4">
    <source>
        <dbReference type="Pfam" id="PF13610"/>
    </source>
</evidence>
<dbReference type="PANTHER" id="PTHR35528">
    <property type="entry name" value="BLL1675 PROTEIN"/>
    <property type="match status" value="1"/>
</dbReference>
<dbReference type="EMBL" id="CP043424">
    <property type="protein sequence ID" value="QIW12394.1"/>
    <property type="molecule type" value="Genomic_DNA"/>
</dbReference>
<dbReference type="PANTHER" id="PTHR35528:SF3">
    <property type="entry name" value="BLL1675 PROTEIN"/>
    <property type="match status" value="1"/>
</dbReference>
<dbReference type="RefSeq" id="WP_112870326.1">
    <property type="nucleotide sequence ID" value="NZ_CP021781.1"/>
</dbReference>
<evidence type="ECO:0000313" key="5">
    <source>
        <dbReference type="EMBL" id="QIW12392.1"/>
    </source>
</evidence>
<sequence length="234" mass="28103">MLTEKPKRYRYPVEIISYAIWIYHRFNTSYRDVEEMLRYRGVLVSYETIRTWSNKFGKSFAYVIKKKEPKPTDKWHLDEMIIKINGVKFILWRAVDSNGHELDVFLQKRKNKKAAIRFLSRFLGSYPSPRVIVTDKLNSYTRPIKHMTNAEHRRHKGLNNRVENAHQPIRRKEKSLIKFKSPRGLQRTLTLMGKVRNIFAVPVGRYLNSREMQRTKFDEAMNIWQEVSKEVYCF</sequence>
<dbReference type="EMBL" id="CP043424">
    <property type="protein sequence ID" value="QIW12392.1"/>
    <property type="molecule type" value="Genomic_DNA"/>
</dbReference>
<evidence type="ECO:0000256" key="2">
    <source>
        <dbReference type="ARBA" id="ARBA00023125"/>
    </source>
</evidence>
<dbReference type="Pfam" id="PF13610">
    <property type="entry name" value="DDE_Tnp_IS240"/>
    <property type="match status" value="1"/>
</dbReference>
<reference evidence="6 7" key="1">
    <citation type="submission" date="2019-08" db="EMBL/GenBank/DDBJ databases">
        <title>Complete genome sequences of Francisella adeliensis (FSC1325 and FSC1326).</title>
        <authorList>
            <person name="Ohrman C."/>
            <person name="Uneklint I."/>
            <person name="Vallesi A."/>
            <person name="Karlsson L."/>
            <person name="Sjodin A."/>
        </authorList>
    </citation>
    <scope>NUCLEOTIDE SEQUENCE [LARGE SCALE GENOMIC DNA]</scope>
    <source>
        <strain evidence="6 7">FSC1325</strain>
    </source>
</reference>
<gene>
    <name evidence="5" type="ORF">FZC43_06905</name>
    <name evidence="6" type="ORF">FZC43_06920</name>
</gene>
<dbReference type="InterPro" id="IPR047930">
    <property type="entry name" value="Transpos_IS6"/>
</dbReference>
<protein>
    <submittedName>
        <fullName evidence="6">IS6 family transposase</fullName>
    </submittedName>
</protein>
<keyword evidence="3" id="KW-0233">DNA recombination</keyword>
<keyword evidence="7" id="KW-1185">Reference proteome</keyword>
<name>A0ABX6KE75_9GAMM</name>
<feature type="domain" description="DDE" evidence="4">
    <location>
        <begin position="73"/>
        <end position="199"/>
    </location>
</feature>
<dbReference type="InterPro" id="IPR032874">
    <property type="entry name" value="DDE_dom"/>
</dbReference>